<dbReference type="Gene3D" id="3.90.550.10">
    <property type="entry name" value="Spore Coat Polysaccharide Biosynthesis Protein SpsA, Chain A"/>
    <property type="match status" value="1"/>
</dbReference>
<dbReference type="Proteomes" id="UP000604341">
    <property type="component" value="Unassembled WGS sequence"/>
</dbReference>
<accession>A0ABQ2FHC6</accession>
<dbReference type="Pfam" id="PF00535">
    <property type="entry name" value="Glycos_transf_2"/>
    <property type="match status" value="1"/>
</dbReference>
<gene>
    <name evidence="2" type="primary">rfbN</name>
    <name evidence="2" type="ORF">GCM10010844_12110</name>
</gene>
<evidence type="ECO:0000313" key="3">
    <source>
        <dbReference type="Proteomes" id="UP000604341"/>
    </source>
</evidence>
<name>A0ABQ2FHC6_9DEIO</name>
<dbReference type="PANTHER" id="PTHR43685:SF13">
    <property type="entry name" value="O ANTIGEN BIOSYNTHESIS RHAMNOSYLTRANSFERASE RFBN"/>
    <property type="match status" value="1"/>
</dbReference>
<evidence type="ECO:0000313" key="2">
    <source>
        <dbReference type="EMBL" id="GGK95217.1"/>
    </source>
</evidence>
<dbReference type="EMBL" id="BMPE01000002">
    <property type="protein sequence ID" value="GGK95217.1"/>
    <property type="molecule type" value="Genomic_DNA"/>
</dbReference>
<dbReference type="RefSeq" id="WP_189068110.1">
    <property type="nucleotide sequence ID" value="NZ_BMPE01000002.1"/>
</dbReference>
<organism evidence="2 3">
    <name type="scientific">Deinococcus radiotolerans</name>
    <dbReference type="NCBI Taxonomy" id="1309407"/>
    <lineage>
        <taxon>Bacteria</taxon>
        <taxon>Thermotogati</taxon>
        <taxon>Deinococcota</taxon>
        <taxon>Deinococci</taxon>
        <taxon>Deinococcales</taxon>
        <taxon>Deinococcaceae</taxon>
        <taxon>Deinococcus</taxon>
    </lineage>
</organism>
<feature type="domain" description="Glycosyltransferase 2-like" evidence="1">
    <location>
        <begin position="6"/>
        <end position="175"/>
    </location>
</feature>
<keyword evidence="3" id="KW-1185">Reference proteome</keyword>
<dbReference type="PANTHER" id="PTHR43685">
    <property type="entry name" value="GLYCOSYLTRANSFERASE"/>
    <property type="match status" value="1"/>
</dbReference>
<dbReference type="InterPro" id="IPR050834">
    <property type="entry name" value="Glycosyltransf_2"/>
</dbReference>
<evidence type="ECO:0000259" key="1">
    <source>
        <dbReference type="Pfam" id="PF00535"/>
    </source>
</evidence>
<dbReference type="InterPro" id="IPR001173">
    <property type="entry name" value="Glyco_trans_2-like"/>
</dbReference>
<sequence>MHKIAIVIPTYNPGSHAISMINAIRDQDLMVSKVVIIDSSSEDGSCELWKDAGFDVISISKSDFDHGASRNLGARMAMDCDILIFMTQDAVPENAETLRNLVEPIISRQADALYARQLARPDASYIESLTRSYNYPAQENQKFALKHTGSSSNGARKYFFSNVCSAYRVEAFKAVGGFEEGIILNEDVVICKRMMDQGYRVGYSSSAKVIHSHEYTIKKDFSRSFDIGVSHSDISALKNLNSEGEGLKYVKFILSNLYINKKPLIPRFILHSFARYMGYYLGKNHRLLGKKISKKFSMHKGYWLNARRSL</sequence>
<comment type="caution">
    <text evidence="2">The sequence shown here is derived from an EMBL/GenBank/DDBJ whole genome shotgun (WGS) entry which is preliminary data.</text>
</comment>
<protein>
    <submittedName>
        <fullName evidence="2">Rhamnosyltransferase</fullName>
    </submittedName>
</protein>
<reference evidence="3" key="1">
    <citation type="journal article" date="2019" name="Int. J. Syst. Evol. Microbiol.">
        <title>The Global Catalogue of Microorganisms (GCM) 10K type strain sequencing project: providing services to taxonomists for standard genome sequencing and annotation.</title>
        <authorList>
            <consortium name="The Broad Institute Genomics Platform"/>
            <consortium name="The Broad Institute Genome Sequencing Center for Infectious Disease"/>
            <person name="Wu L."/>
            <person name="Ma J."/>
        </authorList>
    </citation>
    <scope>NUCLEOTIDE SEQUENCE [LARGE SCALE GENOMIC DNA]</scope>
    <source>
        <strain evidence="3">JCM 19173</strain>
    </source>
</reference>
<proteinExistence type="predicted"/>
<dbReference type="SUPFAM" id="SSF53448">
    <property type="entry name" value="Nucleotide-diphospho-sugar transferases"/>
    <property type="match status" value="1"/>
</dbReference>
<dbReference type="InterPro" id="IPR029044">
    <property type="entry name" value="Nucleotide-diphossugar_trans"/>
</dbReference>